<reference evidence="1" key="1">
    <citation type="submission" date="2023-04" db="EMBL/GenBank/DDBJ databases">
        <title>Candida boidinii NBRC 1967.</title>
        <authorList>
            <person name="Ichikawa N."/>
            <person name="Sato H."/>
            <person name="Tonouchi N."/>
        </authorList>
    </citation>
    <scope>NUCLEOTIDE SEQUENCE</scope>
    <source>
        <strain evidence="1">NBRC 1967</strain>
    </source>
</reference>
<name>A0ACB5U6H5_CANBO</name>
<evidence type="ECO:0000313" key="1">
    <source>
        <dbReference type="EMBL" id="GMF03266.1"/>
    </source>
</evidence>
<gene>
    <name evidence="1" type="ORF">Cboi01_000628800</name>
</gene>
<proteinExistence type="predicted"/>
<dbReference type="Proteomes" id="UP001165101">
    <property type="component" value="Unassembled WGS sequence"/>
</dbReference>
<keyword evidence="2" id="KW-1185">Reference proteome</keyword>
<dbReference type="EMBL" id="BSXV01006047">
    <property type="protein sequence ID" value="GMF03266.1"/>
    <property type="molecule type" value="Genomic_DNA"/>
</dbReference>
<accession>A0ACB5U6H5</accession>
<protein>
    <submittedName>
        <fullName evidence="1">Unnamed protein product</fullName>
    </submittedName>
</protein>
<organism evidence="1 2">
    <name type="scientific">Candida boidinii</name>
    <name type="common">Yeast</name>
    <dbReference type="NCBI Taxonomy" id="5477"/>
    <lineage>
        <taxon>Eukaryota</taxon>
        <taxon>Fungi</taxon>
        <taxon>Dikarya</taxon>
        <taxon>Ascomycota</taxon>
        <taxon>Saccharomycotina</taxon>
        <taxon>Pichiomycetes</taxon>
        <taxon>Pichiales</taxon>
        <taxon>Pichiaceae</taxon>
        <taxon>Ogataea</taxon>
        <taxon>Ogataea/Candida clade</taxon>
    </lineage>
</organism>
<sequence>MRAMAKRKAKFSRNNSSKQSQVDLSQSSVSRQLANETSNIKSESDSTNGNNDNNNNSSTDIDITSQNNGSKLVIEHKIHEVSPLLKKNEKFANWVWPFQGVFELLLQNLFDDVWEVRHGSAMGLREIIKHHAKGAGRVKGKTRSENDLRNKKTLEDLCVRLITLFAMDRFGDYVSDTVIAPLNKI</sequence>
<comment type="caution">
    <text evidence="1">The sequence shown here is derived from an EMBL/GenBank/DDBJ whole genome shotgun (WGS) entry which is preliminary data.</text>
</comment>
<evidence type="ECO:0000313" key="2">
    <source>
        <dbReference type="Proteomes" id="UP001165101"/>
    </source>
</evidence>